<feature type="compositionally biased region" description="Basic and acidic residues" evidence="3">
    <location>
        <begin position="1"/>
        <end position="13"/>
    </location>
</feature>
<feature type="compositionally biased region" description="Basic and acidic residues" evidence="3">
    <location>
        <begin position="21"/>
        <end position="60"/>
    </location>
</feature>
<evidence type="ECO:0000313" key="5">
    <source>
        <dbReference type="EMBL" id="RLE15302.1"/>
    </source>
</evidence>
<feature type="region of interest" description="Disordered" evidence="3">
    <location>
        <begin position="1"/>
        <end position="61"/>
    </location>
</feature>
<comment type="caution">
    <text evidence="5">The sequence shown here is derived from an EMBL/GenBank/DDBJ whole genome shotgun (WGS) entry which is preliminary data.</text>
</comment>
<dbReference type="PANTHER" id="PTHR32089">
    <property type="entry name" value="METHYL-ACCEPTING CHEMOTAXIS PROTEIN MCPB"/>
    <property type="match status" value="1"/>
</dbReference>
<organism evidence="5 6">
    <name type="scientific">Aerophobetes bacterium</name>
    <dbReference type="NCBI Taxonomy" id="2030807"/>
    <lineage>
        <taxon>Bacteria</taxon>
        <taxon>Candidatus Aerophobota</taxon>
    </lineage>
</organism>
<reference evidence="5 6" key="1">
    <citation type="submission" date="2018-06" db="EMBL/GenBank/DDBJ databases">
        <title>Extensive metabolic versatility and redundancy in microbially diverse, dynamic hydrothermal sediments.</title>
        <authorList>
            <person name="Dombrowski N."/>
            <person name="Teske A."/>
            <person name="Baker B.J."/>
        </authorList>
    </citation>
    <scope>NUCLEOTIDE SEQUENCE [LARGE SCALE GENOMIC DNA]</scope>
    <source>
        <strain evidence="5">B3_G15</strain>
    </source>
</reference>
<dbReference type="PANTHER" id="PTHR32089:SF112">
    <property type="entry name" value="LYSOZYME-LIKE PROTEIN-RELATED"/>
    <property type="match status" value="1"/>
</dbReference>
<dbReference type="Proteomes" id="UP000280417">
    <property type="component" value="Unassembled WGS sequence"/>
</dbReference>
<evidence type="ECO:0000313" key="6">
    <source>
        <dbReference type="Proteomes" id="UP000280417"/>
    </source>
</evidence>
<keyword evidence="1 2" id="KW-0807">Transducer</keyword>
<dbReference type="SUPFAM" id="SSF58104">
    <property type="entry name" value="Methyl-accepting chemotaxis protein (MCP) signaling domain"/>
    <property type="match status" value="1"/>
</dbReference>
<proteinExistence type="predicted"/>
<dbReference type="GO" id="GO:0016020">
    <property type="term" value="C:membrane"/>
    <property type="evidence" value="ECO:0007669"/>
    <property type="project" value="InterPro"/>
</dbReference>
<accession>A0A662DMF1</accession>
<feature type="non-terminal residue" evidence="5">
    <location>
        <position position="239"/>
    </location>
</feature>
<dbReference type="AlphaFoldDB" id="A0A662DMF1"/>
<dbReference type="EMBL" id="QMQA01000009">
    <property type="protein sequence ID" value="RLE15302.1"/>
    <property type="molecule type" value="Genomic_DNA"/>
</dbReference>
<name>A0A662DMF1_UNCAE</name>
<evidence type="ECO:0000259" key="4">
    <source>
        <dbReference type="PROSITE" id="PS50111"/>
    </source>
</evidence>
<dbReference type="Pfam" id="PF00015">
    <property type="entry name" value="MCPsignal"/>
    <property type="match status" value="1"/>
</dbReference>
<sequence length="239" mass="24998">MGNAKLSEKEPKKLAPLPEGGEEKAAKATVKEPEVKKGAKTVDRAAQREAARKAAEERLAKRTAAKKQQLIERLAAATNQLATGVQEASSAAQELMSTMEQISSGAQEASAATQESQSAIAQIDKGTQIASQNAQATLDAVNRLQAMIKEMSQGIEVLIEGVNKTAEVNLESAKMVGELEKQAAEVGEVVQTVVGIADQTNLLALNAAIEAARAGEHGRGFAVVADEVRNLAETSEASA</sequence>
<dbReference type="InterPro" id="IPR004089">
    <property type="entry name" value="MCPsignal_dom"/>
</dbReference>
<feature type="domain" description="Methyl-accepting transducer" evidence="4">
    <location>
        <begin position="84"/>
        <end position="239"/>
    </location>
</feature>
<dbReference type="Gene3D" id="1.10.287.950">
    <property type="entry name" value="Methyl-accepting chemotaxis protein"/>
    <property type="match status" value="1"/>
</dbReference>
<dbReference type="GO" id="GO:0007165">
    <property type="term" value="P:signal transduction"/>
    <property type="evidence" value="ECO:0007669"/>
    <property type="project" value="UniProtKB-KW"/>
</dbReference>
<dbReference type="SMART" id="SM00283">
    <property type="entry name" value="MA"/>
    <property type="match status" value="1"/>
</dbReference>
<protein>
    <submittedName>
        <fullName evidence="5">Methyl-accepting chemotaxis protein</fullName>
    </submittedName>
</protein>
<evidence type="ECO:0000256" key="1">
    <source>
        <dbReference type="ARBA" id="ARBA00023224"/>
    </source>
</evidence>
<evidence type="ECO:0000256" key="2">
    <source>
        <dbReference type="PROSITE-ProRule" id="PRU00284"/>
    </source>
</evidence>
<dbReference type="PROSITE" id="PS50111">
    <property type="entry name" value="CHEMOTAXIS_TRANSDUC_2"/>
    <property type="match status" value="1"/>
</dbReference>
<gene>
    <name evidence="5" type="ORF">DRJ04_00670</name>
</gene>
<evidence type="ECO:0000256" key="3">
    <source>
        <dbReference type="SAM" id="MobiDB-lite"/>
    </source>
</evidence>